<accession>A0A8I0ZQ41</accession>
<keyword evidence="2" id="KW-1185">Reference proteome</keyword>
<evidence type="ECO:0000313" key="2">
    <source>
        <dbReference type="Proteomes" id="UP000627573"/>
    </source>
</evidence>
<sequence>MTTERTAIEMELTFLLKKRVRMPATGSAEEVRLLEAGVKSFENKLGQLLSARLSVEQRSQFRKTTSPVAGAGYLEDSVDDLEGLIDQAMNSVVGDVKNREATNGQN</sequence>
<organism evidence="1 2">
    <name type="scientific">Rhodococcus erythropolis</name>
    <name type="common">Arthrobacter picolinophilus</name>
    <dbReference type="NCBI Taxonomy" id="1833"/>
    <lineage>
        <taxon>Bacteria</taxon>
        <taxon>Bacillati</taxon>
        <taxon>Actinomycetota</taxon>
        <taxon>Actinomycetes</taxon>
        <taxon>Mycobacteriales</taxon>
        <taxon>Nocardiaceae</taxon>
        <taxon>Rhodococcus</taxon>
        <taxon>Rhodococcus erythropolis group</taxon>
    </lineage>
</organism>
<gene>
    <name evidence="1" type="ORF">I3517_00585</name>
</gene>
<proteinExistence type="predicted"/>
<dbReference type="AlphaFoldDB" id="A0A8I0ZQ41"/>
<dbReference type="RefSeq" id="WP_197940379.1">
    <property type="nucleotide sequence ID" value="NZ_JAECSB010000010.1"/>
</dbReference>
<dbReference type="EMBL" id="JAECSB010000010">
    <property type="protein sequence ID" value="MBH5141113.1"/>
    <property type="molecule type" value="Genomic_DNA"/>
</dbReference>
<dbReference type="Proteomes" id="UP000627573">
    <property type="component" value="Unassembled WGS sequence"/>
</dbReference>
<name>A0A8I0ZQ41_RHOER</name>
<protein>
    <submittedName>
        <fullName evidence="1">Uncharacterized protein</fullName>
    </submittedName>
</protein>
<evidence type="ECO:0000313" key="1">
    <source>
        <dbReference type="EMBL" id="MBH5141113.1"/>
    </source>
</evidence>
<reference evidence="1 2" key="1">
    <citation type="submission" date="2020-12" db="EMBL/GenBank/DDBJ databases">
        <title>Draft genome sequence of furan degrading bacterial strain FUR100.</title>
        <authorList>
            <person name="Woiski C."/>
        </authorList>
    </citation>
    <scope>NUCLEOTIDE SEQUENCE [LARGE SCALE GENOMIC DNA]</scope>
    <source>
        <strain evidence="1 2">FUR100</strain>
    </source>
</reference>
<comment type="caution">
    <text evidence="1">The sequence shown here is derived from an EMBL/GenBank/DDBJ whole genome shotgun (WGS) entry which is preliminary data.</text>
</comment>